<dbReference type="EMBL" id="BMIT01000012">
    <property type="protein sequence ID" value="GGF03889.1"/>
    <property type="molecule type" value="Genomic_DNA"/>
</dbReference>
<organism evidence="1 2">
    <name type="scientific">Pseudoalteromonas gelatinilytica</name>
    <dbReference type="NCBI Taxonomy" id="1703256"/>
    <lineage>
        <taxon>Bacteria</taxon>
        <taxon>Pseudomonadati</taxon>
        <taxon>Pseudomonadota</taxon>
        <taxon>Gammaproteobacteria</taxon>
        <taxon>Alteromonadales</taxon>
        <taxon>Pseudoalteromonadaceae</taxon>
        <taxon>Pseudoalteromonas</taxon>
    </lineage>
</organism>
<comment type="caution">
    <text evidence="1">The sequence shown here is derived from an EMBL/GenBank/DDBJ whole genome shotgun (WGS) entry which is preliminary data.</text>
</comment>
<evidence type="ECO:0000313" key="2">
    <source>
        <dbReference type="Proteomes" id="UP000638462"/>
    </source>
</evidence>
<protein>
    <submittedName>
        <fullName evidence="1">Uncharacterized protein</fullName>
    </submittedName>
</protein>
<sequence length="54" mass="6384">MLLKERLFAITTNKRNFIIKYIETKIRPNESNTQLFSVSEINNPQYDNSHNSVI</sequence>
<evidence type="ECO:0000313" key="1">
    <source>
        <dbReference type="EMBL" id="GGF03889.1"/>
    </source>
</evidence>
<name>A0ABQ1TU94_9GAMM</name>
<keyword evidence="2" id="KW-1185">Reference proteome</keyword>
<proteinExistence type="predicted"/>
<accession>A0ABQ1TU94</accession>
<dbReference type="Proteomes" id="UP000638462">
    <property type="component" value="Unassembled WGS sequence"/>
</dbReference>
<gene>
    <name evidence="1" type="ORF">GCM10008027_31100</name>
</gene>
<reference evidence="2" key="1">
    <citation type="journal article" date="2019" name="Int. J. Syst. Evol. Microbiol.">
        <title>The Global Catalogue of Microorganisms (GCM) 10K type strain sequencing project: providing services to taxonomists for standard genome sequencing and annotation.</title>
        <authorList>
            <consortium name="The Broad Institute Genomics Platform"/>
            <consortium name="The Broad Institute Genome Sequencing Center for Infectious Disease"/>
            <person name="Wu L."/>
            <person name="Ma J."/>
        </authorList>
    </citation>
    <scope>NUCLEOTIDE SEQUENCE [LARGE SCALE GENOMIC DNA]</scope>
    <source>
        <strain evidence="2">CGMCC 1.15394</strain>
    </source>
</reference>